<proteinExistence type="predicted"/>
<evidence type="ECO:0000313" key="2">
    <source>
        <dbReference type="Proteomes" id="UP000095392"/>
    </source>
</evidence>
<dbReference type="AlphaFoldDB" id="A0AB36FYD3"/>
<reference evidence="1 2" key="1">
    <citation type="submission" date="2016-09" db="EMBL/GenBank/DDBJ databases">
        <title>Draft Genome Sequence of four Alteromonas macleodii strains isolated from copper coupons and grown long-term at elevated copper levels.</title>
        <authorList>
            <person name="Cusick K."/>
            <person name="Dale J."/>
            <person name="Little B."/>
            <person name="Biffinger J."/>
        </authorList>
    </citation>
    <scope>NUCLEOTIDE SEQUENCE [LARGE SCALE GENOMIC DNA]</scope>
    <source>
        <strain evidence="1 2">KCP01</strain>
    </source>
</reference>
<name>A0AB36FYD3_ALTMA</name>
<accession>A0AB36FYD3</accession>
<gene>
    <name evidence="1" type="ORF">BFV95_2075</name>
</gene>
<organism evidence="1 2">
    <name type="scientific">Alteromonas macleodii</name>
    <name type="common">Pseudoalteromonas macleodii</name>
    <dbReference type="NCBI Taxonomy" id="28108"/>
    <lineage>
        <taxon>Bacteria</taxon>
        <taxon>Pseudomonadati</taxon>
        <taxon>Pseudomonadota</taxon>
        <taxon>Gammaproteobacteria</taxon>
        <taxon>Alteromonadales</taxon>
        <taxon>Alteromonadaceae</taxon>
        <taxon>Alteromonas/Salinimonas group</taxon>
        <taxon>Alteromonas</taxon>
    </lineage>
</organism>
<protein>
    <submittedName>
        <fullName evidence="1">Uncharacterized protein</fullName>
    </submittedName>
</protein>
<evidence type="ECO:0000313" key="1">
    <source>
        <dbReference type="EMBL" id="OES32036.1"/>
    </source>
</evidence>
<dbReference type="Proteomes" id="UP000095392">
    <property type="component" value="Unassembled WGS sequence"/>
</dbReference>
<sequence>MKRPSLFDEPEVSSKREYGRVETRLKSALKTAVFSSQFSANLSANSSAVKRET</sequence>
<keyword evidence="2" id="KW-1185">Reference proteome</keyword>
<comment type="caution">
    <text evidence="1">The sequence shown here is derived from an EMBL/GenBank/DDBJ whole genome shotgun (WGS) entry which is preliminary data.</text>
</comment>
<dbReference type="EMBL" id="MIPY01000012">
    <property type="protein sequence ID" value="OES32036.1"/>
    <property type="molecule type" value="Genomic_DNA"/>
</dbReference>